<dbReference type="InterPro" id="IPR014198">
    <property type="entry name" value="Spore_III_AB"/>
</dbReference>
<feature type="coiled-coil region" evidence="1">
    <location>
        <begin position="121"/>
        <end position="148"/>
    </location>
</feature>
<dbReference type="Pfam" id="PF09548">
    <property type="entry name" value="Spore_III_AB"/>
    <property type="match status" value="1"/>
</dbReference>
<keyword evidence="3" id="KW-1185">Reference proteome</keyword>
<evidence type="ECO:0000313" key="3">
    <source>
        <dbReference type="Proteomes" id="UP000620327"/>
    </source>
</evidence>
<protein>
    <submittedName>
        <fullName evidence="2">Stage III sporulation protein AB</fullName>
    </submittedName>
</protein>
<organism evidence="2 3">
    <name type="scientific">Dysosmobacter segnis</name>
    <dbReference type="NCBI Taxonomy" id="2763042"/>
    <lineage>
        <taxon>Bacteria</taxon>
        <taxon>Bacillati</taxon>
        <taxon>Bacillota</taxon>
        <taxon>Clostridia</taxon>
        <taxon>Eubacteriales</taxon>
        <taxon>Oscillospiraceae</taxon>
        <taxon>Dysosmobacter</taxon>
    </lineage>
</organism>
<dbReference type="RefSeq" id="WP_187013949.1">
    <property type="nucleotide sequence ID" value="NZ_JACOQI010000003.1"/>
</dbReference>
<sequence length="165" mass="18368">MIKLVGSLCVLFAGGSVWWLQHQEQRRRRQVLAELASTLERMETAIRLNRTPLLPLFRQAARGRCHEVSQLFERSAAALAAGRSPEIVWCQTVSCLPVSETDKRALSELVNALQGDETSACKGISLARKELQNSLSQLEEQRPDEEKRTAALCFSAVALLVILLI</sequence>
<evidence type="ECO:0000313" key="2">
    <source>
        <dbReference type="EMBL" id="MBC5769590.1"/>
    </source>
</evidence>
<dbReference type="EMBL" id="JACOQI010000003">
    <property type="protein sequence ID" value="MBC5769590.1"/>
    <property type="molecule type" value="Genomic_DNA"/>
</dbReference>
<name>A0A923MF62_9FIRM</name>
<proteinExistence type="predicted"/>
<gene>
    <name evidence="2" type="ORF">H8Z83_04540</name>
</gene>
<accession>A0A923MF62</accession>
<dbReference type="AlphaFoldDB" id="A0A923MF62"/>
<comment type="caution">
    <text evidence="2">The sequence shown here is derived from an EMBL/GenBank/DDBJ whole genome shotgun (WGS) entry which is preliminary data.</text>
</comment>
<dbReference type="Proteomes" id="UP000620327">
    <property type="component" value="Unassembled WGS sequence"/>
</dbReference>
<keyword evidence="1" id="KW-0175">Coiled coil</keyword>
<evidence type="ECO:0000256" key="1">
    <source>
        <dbReference type="SAM" id="Coils"/>
    </source>
</evidence>
<reference evidence="2" key="1">
    <citation type="submission" date="2020-08" db="EMBL/GenBank/DDBJ databases">
        <title>Genome public.</title>
        <authorList>
            <person name="Liu C."/>
            <person name="Sun Q."/>
        </authorList>
    </citation>
    <scope>NUCLEOTIDE SEQUENCE</scope>
    <source>
        <strain evidence="2">BX15</strain>
    </source>
</reference>